<organism evidence="3 4">
    <name type="scientific">Ammoniphilus resinae</name>
    <dbReference type="NCBI Taxonomy" id="861532"/>
    <lineage>
        <taxon>Bacteria</taxon>
        <taxon>Bacillati</taxon>
        <taxon>Bacillota</taxon>
        <taxon>Bacilli</taxon>
        <taxon>Bacillales</taxon>
        <taxon>Paenibacillaceae</taxon>
        <taxon>Aneurinibacillus group</taxon>
        <taxon>Ammoniphilus</taxon>
    </lineage>
</organism>
<dbReference type="Proteomes" id="UP001519343">
    <property type="component" value="Unassembled WGS sequence"/>
</dbReference>
<protein>
    <submittedName>
        <fullName evidence="3">Ferrous iron transport protein A</fullName>
    </submittedName>
</protein>
<dbReference type="InterPro" id="IPR007167">
    <property type="entry name" value="Fe-transptr_FeoA-like"/>
</dbReference>
<evidence type="ECO:0000313" key="3">
    <source>
        <dbReference type="EMBL" id="MBP1932899.1"/>
    </source>
</evidence>
<dbReference type="InterPro" id="IPR052713">
    <property type="entry name" value="FeoA"/>
</dbReference>
<sequence length="80" mass="8873">MDHKEMISLYDLPIGAEGRVVSLEVSGVMRRRLLDLGLVPNSLIKAVRRSPAGDPTAYRVRGTTIGLRMEEASKILINRL</sequence>
<dbReference type="EMBL" id="JAGGKT010000008">
    <property type="protein sequence ID" value="MBP1932899.1"/>
    <property type="molecule type" value="Genomic_DNA"/>
</dbReference>
<proteinExistence type="predicted"/>
<dbReference type="InterPro" id="IPR008988">
    <property type="entry name" value="Transcriptional_repressor_C"/>
</dbReference>
<dbReference type="SMART" id="SM00899">
    <property type="entry name" value="FeoA"/>
    <property type="match status" value="1"/>
</dbReference>
<reference evidence="3 4" key="1">
    <citation type="submission" date="2021-03" db="EMBL/GenBank/DDBJ databases">
        <title>Genomic Encyclopedia of Type Strains, Phase IV (KMG-IV): sequencing the most valuable type-strain genomes for metagenomic binning, comparative biology and taxonomic classification.</title>
        <authorList>
            <person name="Goeker M."/>
        </authorList>
    </citation>
    <scope>NUCLEOTIDE SEQUENCE [LARGE SCALE GENOMIC DNA]</scope>
    <source>
        <strain evidence="3 4">DSM 24738</strain>
    </source>
</reference>
<dbReference type="PANTHER" id="PTHR42954:SF2">
    <property type="entry name" value="FE(2+) TRANSPORT PROTEIN A"/>
    <property type="match status" value="1"/>
</dbReference>
<dbReference type="RefSeq" id="WP_209810928.1">
    <property type="nucleotide sequence ID" value="NZ_JAGGKT010000008.1"/>
</dbReference>
<keyword evidence="4" id="KW-1185">Reference proteome</keyword>
<evidence type="ECO:0000256" key="1">
    <source>
        <dbReference type="ARBA" id="ARBA00023004"/>
    </source>
</evidence>
<keyword evidence="1" id="KW-0408">Iron</keyword>
<dbReference type="Pfam" id="PF04023">
    <property type="entry name" value="FeoA"/>
    <property type="match status" value="1"/>
</dbReference>
<feature type="domain" description="Ferrous iron transporter FeoA-like" evidence="2">
    <location>
        <begin position="7"/>
        <end position="79"/>
    </location>
</feature>
<dbReference type="Gene3D" id="2.30.30.90">
    <property type="match status" value="1"/>
</dbReference>
<dbReference type="SUPFAM" id="SSF50037">
    <property type="entry name" value="C-terminal domain of transcriptional repressors"/>
    <property type="match status" value="1"/>
</dbReference>
<name>A0ABS4GRL1_9BACL</name>
<dbReference type="InterPro" id="IPR038157">
    <property type="entry name" value="FeoA_core_dom"/>
</dbReference>
<evidence type="ECO:0000259" key="2">
    <source>
        <dbReference type="SMART" id="SM00899"/>
    </source>
</evidence>
<dbReference type="PANTHER" id="PTHR42954">
    <property type="entry name" value="FE(2+) TRANSPORT PROTEIN A"/>
    <property type="match status" value="1"/>
</dbReference>
<accession>A0ABS4GRL1</accession>
<gene>
    <name evidence="3" type="ORF">J2Z37_002910</name>
</gene>
<evidence type="ECO:0000313" key="4">
    <source>
        <dbReference type="Proteomes" id="UP001519343"/>
    </source>
</evidence>
<comment type="caution">
    <text evidence="3">The sequence shown here is derived from an EMBL/GenBank/DDBJ whole genome shotgun (WGS) entry which is preliminary data.</text>
</comment>